<evidence type="ECO:0000313" key="6">
    <source>
        <dbReference type="Proteomes" id="UP000002318"/>
    </source>
</evidence>
<keyword evidence="3" id="KW-0411">Iron-sulfur</keyword>
<dbReference type="GO" id="GO:0051536">
    <property type="term" value="F:iron-sulfur cluster binding"/>
    <property type="evidence" value="ECO:0007669"/>
    <property type="project" value="UniProtKB-KW"/>
</dbReference>
<proteinExistence type="predicted"/>
<organism evidence="5 6">
    <name type="scientific">Sediminispirochaeta smaragdinae (strain DSM 11293 / JCM 15392 / SEBR 4228)</name>
    <name type="common">Spirochaeta smaragdinae</name>
    <dbReference type="NCBI Taxonomy" id="573413"/>
    <lineage>
        <taxon>Bacteria</taxon>
        <taxon>Pseudomonadati</taxon>
        <taxon>Spirochaetota</taxon>
        <taxon>Spirochaetia</taxon>
        <taxon>Spirochaetales</taxon>
        <taxon>Spirochaetaceae</taxon>
        <taxon>Sediminispirochaeta</taxon>
    </lineage>
</organism>
<dbReference type="GO" id="GO:0046872">
    <property type="term" value="F:metal ion binding"/>
    <property type="evidence" value="ECO:0007669"/>
    <property type="project" value="UniProtKB-KW"/>
</dbReference>
<sequence length="60" mass="6472">MSVEVVHARCPQNHPCPSVRVCPTGAIRQSGFAAPTIDAERCTNCGRCVGFCPMGAIRRR</sequence>
<dbReference type="OrthoDB" id="5421405at2"/>
<evidence type="ECO:0000313" key="5">
    <source>
        <dbReference type="EMBL" id="ADK82167.1"/>
    </source>
</evidence>
<dbReference type="PROSITE" id="PS51379">
    <property type="entry name" value="4FE4S_FER_2"/>
    <property type="match status" value="1"/>
</dbReference>
<dbReference type="EMBL" id="CP002116">
    <property type="protein sequence ID" value="ADK82167.1"/>
    <property type="molecule type" value="Genomic_DNA"/>
</dbReference>
<gene>
    <name evidence="5" type="ordered locus">Spirs_3066</name>
</gene>
<evidence type="ECO:0000259" key="4">
    <source>
        <dbReference type="PROSITE" id="PS51379"/>
    </source>
</evidence>
<dbReference type="SUPFAM" id="SSF54862">
    <property type="entry name" value="4Fe-4S ferredoxins"/>
    <property type="match status" value="1"/>
</dbReference>
<dbReference type="eggNOG" id="COG2221">
    <property type="taxonomic scope" value="Bacteria"/>
</dbReference>
<dbReference type="KEGG" id="ssm:Spirs_3066"/>
<evidence type="ECO:0000256" key="1">
    <source>
        <dbReference type="ARBA" id="ARBA00022723"/>
    </source>
</evidence>
<dbReference type="InterPro" id="IPR017900">
    <property type="entry name" value="4Fe4S_Fe_S_CS"/>
</dbReference>
<dbReference type="Proteomes" id="UP000002318">
    <property type="component" value="Chromosome"/>
</dbReference>
<dbReference type="AlphaFoldDB" id="E1R4S9"/>
<dbReference type="HOGENOM" id="CLU_139698_10_1_12"/>
<protein>
    <submittedName>
        <fullName evidence="5">4Fe-4S ferredoxin iron-sulfur binding domain protein</fullName>
    </submittedName>
</protein>
<evidence type="ECO:0000256" key="3">
    <source>
        <dbReference type="ARBA" id="ARBA00023014"/>
    </source>
</evidence>
<keyword evidence="6" id="KW-1185">Reference proteome</keyword>
<dbReference type="InterPro" id="IPR057431">
    <property type="entry name" value="LdpA_Fe-S-bd"/>
</dbReference>
<name>E1R4S9_SEDSS</name>
<feature type="domain" description="4Fe-4S ferredoxin-type" evidence="4">
    <location>
        <begin position="33"/>
        <end position="60"/>
    </location>
</feature>
<dbReference type="Gene3D" id="3.30.70.20">
    <property type="match status" value="1"/>
</dbReference>
<reference evidence="5 6" key="1">
    <citation type="journal article" date="2010" name="Stand. Genomic Sci.">
        <title>Complete genome sequence of Spirochaeta smaragdinae type strain (SEBR 4228).</title>
        <authorList>
            <person name="Mavromatis K."/>
            <person name="Yasawong M."/>
            <person name="Chertkov O."/>
            <person name="Lapidus A."/>
            <person name="Lucas S."/>
            <person name="Nolan M."/>
            <person name="Del Rio T.G."/>
            <person name="Tice H."/>
            <person name="Cheng J.F."/>
            <person name="Pitluck S."/>
            <person name="Liolios K."/>
            <person name="Ivanova N."/>
            <person name="Tapia R."/>
            <person name="Han C."/>
            <person name="Bruce D."/>
            <person name="Goodwin L."/>
            <person name="Pati A."/>
            <person name="Chen A."/>
            <person name="Palaniappan K."/>
            <person name="Land M."/>
            <person name="Hauser L."/>
            <person name="Chang Y.J."/>
            <person name="Jeffries C.D."/>
            <person name="Detter J.C."/>
            <person name="Rohde M."/>
            <person name="Brambilla E."/>
            <person name="Spring S."/>
            <person name="Goker M."/>
            <person name="Sikorski J."/>
            <person name="Woyke T."/>
            <person name="Bristow J."/>
            <person name="Eisen J.A."/>
            <person name="Markowitz V."/>
            <person name="Hugenholtz P."/>
            <person name="Klenk H.P."/>
            <person name="Kyrpides N.C."/>
        </authorList>
    </citation>
    <scope>NUCLEOTIDE SEQUENCE [LARGE SCALE GENOMIC DNA]</scope>
    <source>
        <strain evidence="6">DSM 11293 / JCM 15392 / SEBR 4228</strain>
    </source>
</reference>
<evidence type="ECO:0000256" key="2">
    <source>
        <dbReference type="ARBA" id="ARBA00023004"/>
    </source>
</evidence>
<dbReference type="PROSITE" id="PS00198">
    <property type="entry name" value="4FE4S_FER_1"/>
    <property type="match status" value="1"/>
</dbReference>
<keyword evidence="2" id="KW-0408">Iron</keyword>
<dbReference type="InterPro" id="IPR017896">
    <property type="entry name" value="4Fe4S_Fe-S-bd"/>
</dbReference>
<accession>E1R4S9</accession>
<dbReference type="RefSeq" id="WP_013255626.1">
    <property type="nucleotide sequence ID" value="NC_014364.1"/>
</dbReference>
<dbReference type="Pfam" id="PF25160">
    <property type="entry name" value="LdpA_Fe-S-bd"/>
    <property type="match status" value="1"/>
</dbReference>
<keyword evidence="1" id="KW-0479">Metal-binding</keyword>